<name>A0A1S9RFR6_PENBI</name>
<sequence>MTTPDPTQVPSVQARAPLLSDYHPEDPSFVEIGDVSTVPKCHFGSAGSEDKQPGEWAKLLWECPWKSGKREEERIWDRLSNVESAFMYCLGEVQDQPCRSCLKSQGPWAKCVKLPWGTEDALACANCRWNGQFQRCDFWRAVQDPGTLAAADRGHRRNKPSITDDMAKKAFDELDRTRKVCYDIYDELDAAVEQGKLDVVKALARQLRTWADVTDPCHEMLRARFSPASPTTPQ</sequence>
<dbReference type="InterPro" id="IPR022190">
    <property type="entry name" value="DUF3716"/>
</dbReference>
<dbReference type="Proteomes" id="UP000190744">
    <property type="component" value="Unassembled WGS sequence"/>
</dbReference>
<protein>
    <submittedName>
        <fullName evidence="2">Uncharacterized protein</fullName>
    </submittedName>
</protein>
<evidence type="ECO:0000256" key="1">
    <source>
        <dbReference type="SAM" id="MobiDB-lite"/>
    </source>
</evidence>
<dbReference type="Pfam" id="PF12511">
    <property type="entry name" value="DUF3716"/>
    <property type="match status" value="1"/>
</dbReference>
<reference evidence="3" key="1">
    <citation type="submission" date="2015-09" db="EMBL/GenBank/DDBJ databases">
        <authorList>
            <person name="Fill T.P."/>
            <person name="Baretta J.F."/>
            <person name="de Almeida L.G."/>
            <person name="Rocha M."/>
            <person name="de Souza D.H."/>
            <person name="Malavazi I."/>
            <person name="Cerdeira L.T."/>
            <person name="Hong H."/>
            <person name="Samborskyy M."/>
            <person name="de Vasconcelos A.T."/>
            <person name="Leadlay P."/>
            <person name="Rodrigues-Filho E."/>
        </authorList>
    </citation>
    <scope>NUCLEOTIDE SEQUENCE [LARGE SCALE GENOMIC DNA]</scope>
    <source>
        <strain evidence="3">LaBioMMi 136</strain>
    </source>
</reference>
<gene>
    <name evidence="2" type="ORF">PEBR_34280</name>
</gene>
<organism evidence="2 3">
    <name type="scientific">Penicillium brasilianum</name>
    <dbReference type="NCBI Taxonomy" id="104259"/>
    <lineage>
        <taxon>Eukaryota</taxon>
        <taxon>Fungi</taxon>
        <taxon>Dikarya</taxon>
        <taxon>Ascomycota</taxon>
        <taxon>Pezizomycotina</taxon>
        <taxon>Eurotiomycetes</taxon>
        <taxon>Eurotiomycetidae</taxon>
        <taxon>Eurotiales</taxon>
        <taxon>Aspergillaceae</taxon>
        <taxon>Penicillium</taxon>
    </lineage>
</organism>
<evidence type="ECO:0000313" key="2">
    <source>
        <dbReference type="EMBL" id="OOQ84343.1"/>
    </source>
</evidence>
<accession>A0A1S9RFR6</accession>
<dbReference type="EMBL" id="LJBN01000183">
    <property type="protein sequence ID" value="OOQ84343.1"/>
    <property type="molecule type" value="Genomic_DNA"/>
</dbReference>
<feature type="compositionally biased region" description="Polar residues" evidence="1">
    <location>
        <begin position="1"/>
        <end position="11"/>
    </location>
</feature>
<dbReference type="AlphaFoldDB" id="A0A1S9RFR6"/>
<proteinExistence type="predicted"/>
<feature type="region of interest" description="Disordered" evidence="1">
    <location>
        <begin position="1"/>
        <end position="20"/>
    </location>
</feature>
<evidence type="ECO:0000313" key="3">
    <source>
        <dbReference type="Proteomes" id="UP000190744"/>
    </source>
</evidence>
<comment type="caution">
    <text evidence="2">The sequence shown here is derived from an EMBL/GenBank/DDBJ whole genome shotgun (WGS) entry which is preliminary data.</text>
</comment>